<dbReference type="SUPFAM" id="SSF49299">
    <property type="entry name" value="PKD domain"/>
    <property type="match status" value="1"/>
</dbReference>
<dbReference type="InterPro" id="IPR000601">
    <property type="entry name" value="PKD_dom"/>
</dbReference>
<dbReference type="InterPro" id="IPR035986">
    <property type="entry name" value="PKD_dom_sf"/>
</dbReference>
<dbReference type="Pfam" id="PF13573">
    <property type="entry name" value="SprB"/>
    <property type="match status" value="2"/>
</dbReference>
<dbReference type="Proteomes" id="UP000238157">
    <property type="component" value="Unassembled WGS sequence"/>
</dbReference>
<evidence type="ECO:0000259" key="1">
    <source>
        <dbReference type="PROSITE" id="PS50093"/>
    </source>
</evidence>
<proteinExistence type="predicted"/>
<gene>
    <name evidence="2" type="ORF">CLW00_11477</name>
</gene>
<dbReference type="AlphaFoldDB" id="A0A2T0WEM9"/>
<protein>
    <submittedName>
        <fullName evidence="2">SprB-like repeat protein</fullName>
    </submittedName>
</protein>
<name>A0A2T0WEM9_9BACT</name>
<sequence length="1027" mass="111688">MTFGQSTTIGREFFLGFMENHRTETPVLRLDRASIIISAEEDASGVIQYESNSIPFSVEAGKQFVYEFPQDGIDIIHRSSRQIENKGVNIVSDGNISVHAFNFRARSADGTVVLPLPSLGKDYYVTAHHENFNPGVIPGGNINFESTLLVIAVEDDTRVEINITAQSNDPVPIPQGSTISVVLNKGESYQVKSVGDLTGSRVRVVNSTGDDCKNIAVFGGNKMTSVARDCDGSTGDHLFQQTYPTFAWGKEYIHIPLAGRTSGEMVKVLAAENNTRVFVNGQQRATLNAGRHISFSFDRDELANITGDKPIAVTTFSKSYQCNVQSGIGASDGDPTMITLSPNNQLIKSTVFSALQVEGIVKHFVNILAKTEDAGLTVLDGQNIGAQFQPVPGNPTYSYARVEISEGSHSLSNPEGVIGYVYGSGFIESYGYSAGASINNLNFETEVAYEFEVEGDRVACLGEEAEWTVIPRDPKFVIFEWLFENDDEIKEGATVDHIFDEPGTYQVTIVAMTGDRSCDQMEEATFEVKVVESKGELEGPENVCPNIDEAIYTFENPENTKSVLWEVVGGQVLDENDFNIRVLWGDFDPDAKVVAIPLTEEGCQGEAQVIDVFINDAIVPGMPRGIAEVCFEDGLSNFYSIRDKIPDRNYTWYVTGGTLLSDPEGEEVEVLWPGPGSSGEIWYEEYSAINPSCGGESKRLVVNINMPLQAEIAEYSDLVCPGANAGKIEMMASGGSGNYSYQWSHDENLRANTAENLPAGIYSVTVSDAGGCELFFENILIEEAPPLELVGEISVTDALCFDAEDGVAGFSLTGGVGPFTVNREDVLVMGYDIQIFNLGRGIHSIEVIDAGGCILPLEFEVSSPEPLAVEFILENVACPGSSSGSLLAIPTGGLGPYVYVWEFDSSSGPRLTGLSRGDYRLEITDGNGCEADFTGTVVESAPQLRMPTGFDPEDGVYEGVSNCSVEFNLWVYTKWGELIYSGNSGWDGTIKGQEAPLGSYTYMVEYTFTINEVLKTERKRGVFTLLR</sequence>
<dbReference type="PROSITE" id="PS50093">
    <property type="entry name" value="PKD"/>
    <property type="match status" value="1"/>
</dbReference>
<dbReference type="Pfam" id="PF17517">
    <property type="entry name" value="IgGFc_binding"/>
    <property type="match status" value="1"/>
</dbReference>
<organism evidence="2 3">
    <name type="scientific">Mongoliibacter ruber</name>
    <dbReference type="NCBI Taxonomy" id="1750599"/>
    <lineage>
        <taxon>Bacteria</taxon>
        <taxon>Pseudomonadati</taxon>
        <taxon>Bacteroidota</taxon>
        <taxon>Cytophagia</taxon>
        <taxon>Cytophagales</taxon>
        <taxon>Cyclobacteriaceae</taxon>
        <taxon>Mongoliibacter</taxon>
    </lineage>
</organism>
<dbReference type="PANTHER" id="PTHR46534:SF1">
    <property type="entry name" value="IGGFC-BINDING PROTEIN N-TERMINAL DOMAIN-CONTAINING PROTEIN"/>
    <property type="match status" value="1"/>
</dbReference>
<evidence type="ECO:0000313" key="2">
    <source>
        <dbReference type="EMBL" id="PRY85169.1"/>
    </source>
</evidence>
<feature type="domain" description="PKD" evidence="1">
    <location>
        <begin position="473"/>
        <end position="511"/>
    </location>
</feature>
<dbReference type="CDD" id="cd00146">
    <property type="entry name" value="PKD"/>
    <property type="match status" value="1"/>
</dbReference>
<dbReference type="EMBL" id="PVTR01000014">
    <property type="protein sequence ID" value="PRY85169.1"/>
    <property type="molecule type" value="Genomic_DNA"/>
</dbReference>
<evidence type="ECO:0000313" key="3">
    <source>
        <dbReference type="Proteomes" id="UP000238157"/>
    </source>
</evidence>
<dbReference type="InterPro" id="IPR035234">
    <property type="entry name" value="IgGFc-bd_N"/>
</dbReference>
<reference evidence="2 3" key="1">
    <citation type="submission" date="2018-03" db="EMBL/GenBank/DDBJ databases">
        <title>Genomic Encyclopedia of Archaeal and Bacterial Type Strains, Phase II (KMG-II): from individual species to whole genera.</title>
        <authorList>
            <person name="Goeker M."/>
        </authorList>
    </citation>
    <scope>NUCLEOTIDE SEQUENCE [LARGE SCALE GENOMIC DNA]</scope>
    <source>
        <strain evidence="2 3">DSM 27929</strain>
    </source>
</reference>
<dbReference type="InterPro" id="IPR025667">
    <property type="entry name" value="SprB_repeat"/>
</dbReference>
<accession>A0A2T0WEM9</accession>
<keyword evidence="3" id="KW-1185">Reference proteome</keyword>
<comment type="caution">
    <text evidence="2">The sequence shown here is derived from an EMBL/GenBank/DDBJ whole genome shotgun (WGS) entry which is preliminary data.</text>
</comment>
<dbReference type="PANTHER" id="PTHR46534">
    <property type="entry name" value="IGGFC_BINDING DOMAIN-CONTAINING PROTEIN"/>
    <property type="match status" value="1"/>
</dbReference>